<dbReference type="InterPro" id="IPR013424">
    <property type="entry name" value="Ice-binding_C"/>
</dbReference>
<feature type="chain" id="PRO_5022764987" description="Ice-binding protein C-terminal domain-containing protein" evidence="1">
    <location>
        <begin position="26"/>
        <end position="226"/>
    </location>
</feature>
<evidence type="ECO:0000313" key="4">
    <source>
        <dbReference type="Proteomes" id="UP000315010"/>
    </source>
</evidence>
<feature type="domain" description="Ice-binding protein C-terminal" evidence="2">
    <location>
        <begin position="202"/>
        <end position="224"/>
    </location>
</feature>
<dbReference type="OrthoDB" id="272731at2"/>
<feature type="signal peptide" evidence="1">
    <location>
        <begin position="1"/>
        <end position="25"/>
    </location>
</feature>
<evidence type="ECO:0000313" key="3">
    <source>
        <dbReference type="EMBL" id="TWT78894.1"/>
    </source>
</evidence>
<keyword evidence="1" id="KW-0732">Signal</keyword>
<reference evidence="3 4" key="1">
    <citation type="submission" date="2019-02" db="EMBL/GenBank/DDBJ databases">
        <title>Deep-cultivation of Planctomycetes and their phenomic and genomic characterization uncovers novel biology.</title>
        <authorList>
            <person name="Wiegand S."/>
            <person name="Jogler M."/>
            <person name="Boedeker C."/>
            <person name="Pinto D."/>
            <person name="Vollmers J."/>
            <person name="Rivas-Marin E."/>
            <person name="Kohn T."/>
            <person name="Peeters S.H."/>
            <person name="Heuer A."/>
            <person name="Rast P."/>
            <person name="Oberbeckmann S."/>
            <person name="Bunk B."/>
            <person name="Jeske O."/>
            <person name="Meyerdierks A."/>
            <person name="Storesund J.E."/>
            <person name="Kallscheuer N."/>
            <person name="Luecker S."/>
            <person name="Lage O.M."/>
            <person name="Pohl T."/>
            <person name="Merkel B.J."/>
            <person name="Hornburger P."/>
            <person name="Mueller R.-W."/>
            <person name="Bruemmer F."/>
            <person name="Labrenz M."/>
            <person name="Spormann A.M."/>
            <person name="Op Den Camp H."/>
            <person name="Overmann J."/>
            <person name="Amann R."/>
            <person name="Jetten M.S.M."/>
            <person name="Mascher T."/>
            <person name="Medema M.H."/>
            <person name="Devos D.P."/>
            <person name="Kaster A.-K."/>
            <person name="Ovreas L."/>
            <person name="Rohde M."/>
            <person name="Galperin M.Y."/>
            <person name="Jogler C."/>
        </authorList>
    </citation>
    <scope>NUCLEOTIDE SEQUENCE [LARGE SCALE GENOMIC DNA]</scope>
    <source>
        <strain evidence="3 4">CA13</strain>
    </source>
</reference>
<gene>
    <name evidence="3" type="ORF">CA13_02910</name>
</gene>
<evidence type="ECO:0000259" key="2">
    <source>
        <dbReference type="Pfam" id="PF07589"/>
    </source>
</evidence>
<keyword evidence="4" id="KW-1185">Reference proteome</keyword>
<dbReference type="EMBL" id="SJPJ01000001">
    <property type="protein sequence ID" value="TWT78894.1"/>
    <property type="molecule type" value="Genomic_DNA"/>
</dbReference>
<comment type="caution">
    <text evidence="3">The sequence shown here is derived from an EMBL/GenBank/DDBJ whole genome shotgun (WGS) entry which is preliminary data.</text>
</comment>
<dbReference type="Proteomes" id="UP000315010">
    <property type="component" value="Unassembled WGS sequence"/>
</dbReference>
<organism evidence="3 4">
    <name type="scientific">Novipirellula herctigrandis</name>
    <dbReference type="NCBI Taxonomy" id="2527986"/>
    <lineage>
        <taxon>Bacteria</taxon>
        <taxon>Pseudomonadati</taxon>
        <taxon>Planctomycetota</taxon>
        <taxon>Planctomycetia</taxon>
        <taxon>Pirellulales</taxon>
        <taxon>Pirellulaceae</taxon>
        <taxon>Novipirellula</taxon>
    </lineage>
</organism>
<dbReference type="AlphaFoldDB" id="A0A5C5YV49"/>
<evidence type="ECO:0000256" key="1">
    <source>
        <dbReference type="SAM" id="SignalP"/>
    </source>
</evidence>
<dbReference type="RefSeq" id="WP_146394039.1">
    <property type="nucleotide sequence ID" value="NZ_SJPJ01000001.1"/>
</dbReference>
<sequence length="226" mass="23769" precursor="true">MRTRRVSIAACAIMVSLLSFTTAKAAVTVTVDPGAAWQGFMNVSELDNTPVFSSGWGVPDLNATFNVDTLVLSPNTIGDPDPFWYIGGGAPGNPGNKIMDANLFVQVDDTFAGETVTFEGVVEANTFTTAHQASIFIRDFAPDFSSFTDTTIPLTLGAFSIDLAADPGVGRHVQYGFNVVGENVWVTDTAPFGSATISVPSAVPEPGSLGFLALAAVGLVTRRRRS</sequence>
<proteinExistence type="predicted"/>
<name>A0A5C5YV49_9BACT</name>
<dbReference type="Pfam" id="PF07589">
    <property type="entry name" value="PEP-CTERM"/>
    <property type="match status" value="1"/>
</dbReference>
<protein>
    <recommendedName>
        <fullName evidence="2">Ice-binding protein C-terminal domain-containing protein</fullName>
    </recommendedName>
</protein>
<accession>A0A5C5YV49</accession>
<dbReference type="NCBIfam" id="TIGR02595">
    <property type="entry name" value="PEP_CTERM"/>
    <property type="match status" value="1"/>
</dbReference>